<sequence>YFRKLFNNWKNFPQNIPYLPKCSAGLELLSRYEDTWAALHRRTKECAGARKLVDSKVVMLSAHWEKKKTDLRVTGASSATSRKNKRNELEIFKAELDAEHTQKVLEMEHTQQMRLKEQQKVFEEAVSQDVE</sequence>
<feature type="non-terminal residue" evidence="16">
    <location>
        <position position="1"/>
    </location>
</feature>
<evidence type="ECO:0000256" key="3">
    <source>
        <dbReference type="ARBA" id="ARBA00004240"/>
    </source>
</evidence>
<reference evidence="16 17" key="1">
    <citation type="journal article" date="2019" name="PLoS ONE">
        <title>Genomic analyses reveal an absence of contemporary introgressive admixture between fin whales and blue whales, despite known hybrids.</title>
        <authorList>
            <person name="Westbury M.V."/>
            <person name="Petersen B."/>
            <person name="Lorenzen E.D."/>
        </authorList>
    </citation>
    <scope>NUCLEOTIDE SEQUENCE [LARGE SCALE GENOMIC DNA]</scope>
    <source>
        <strain evidence="16">FinWhale-01</strain>
    </source>
</reference>
<proteinExistence type="inferred from homology"/>
<evidence type="ECO:0000256" key="13">
    <source>
        <dbReference type="ARBA" id="ARBA00034105"/>
    </source>
</evidence>
<protein>
    <submittedName>
        <fullName evidence="16">Uncharacterized protein</fullName>
    </submittedName>
</protein>
<dbReference type="GO" id="GO:0031175">
    <property type="term" value="P:neuron projection development"/>
    <property type="evidence" value="ECO:0007669"/>
    <property type="project" value="TreeGrafter"/>
</dbReference>
<dbReference type="GO" id="GO:0030672">
    <property type="term" value="C:synaptic vesicle membrane"/>
    <property type="evidence" value="ECO:0007669"/>
    <property type="project" value="UniProtKB-SubCell"/>
</dbReference>
<dbReference type="OrthoDB" id="2445127at2759"/>
<keyword evidence="17" id="KW-1185">Reference proteome</keyword>
<evidence type="ECO:0000256" key="1">
    <source>
        <dbReference type="ARBA" id="ARBA00004123"/>
    </source>
</evidence>
<dbReference type="GO" id="GO:0005634">
    <property type="term" value="C:nucleus"/>
    <property type="evidence" value="ECO:0007669"/>
    <property type="project" value="UniProtKB-SubCell"/>
</dbReference>
<keyword evidence="12" id="KW-0968">Cytoplasmic vesicle</keyword>
<evidence type="ECO:0000256" key="6">
    <source>
        <dbReference type="ARBA" id="ARBA00022753"/>
    </source>
</evidence>
<dbReference type="GO" id="GO:1904115">
    <property type="term" value="C:axon cytoplasm"/>
    <property type="evidence" value="ECO:0007669"/>
    <property type="project" value="GOC"/>
</dbReference>
<keyword evidence="6" id="KW-0967">Endosome</keyword>
<dbReference type="GO" id="GO:0048490">
    <property type="term" value="P:anterograde synaptic vesicle transport"/>
    <property type="evidence" value="ECO:0007669"/>
    <property type="project" value="TreeGrafter"/>
</dbReference>
<dbReference type="GO" id="GO:0005886">
    <property type="term" value="C:plasma membrane"/>
    <property type="evidence" value="ECO:0007669"/>
    <property type="project" value="TreeGrafter"/>
</dbReference>
<evidence type="ECO:0000256" key="9">
    <source>
        <dbReference type="ARBA" id="ARBA00023054"/>
    </source>
</evidence>
<dbReference type="GO" id="GO:2000300">
    <property type="term" value="P:regulation of synaptic vesicle exocytosis"/>
    <property type="evidence" value="ECO:0007669"/>
    <property type="project" value="TreeGrafter"/>
</dbReference>
<keyword evidence="5" id="KW-0963">Cytoplasm</keyword>
<dbReference type="GO" id="GO:0033162">
    <property type="term" value="C:melanosome membrane"/>
    <property type="evidence" value="ECO:0007669"/>
    <property type="project" value="UniProtKB-SubCell"/>
</dbReference>
<dbReference type="GO" id="GO:0014069">
    <property type="term" value="C:postsynaptic density"/>
    <property type="evidence" value="ECO:0007669"/>
    <property type="project" value="UniProtKB-SubCell"/>
</dbReference>
<dbReference type="InterPro" id="IPR007531">
    <property type="entry name" value="Dysbindin"/>
</dbReference>
<dbReference type="GO" id="GO:0005783">
    <property type="term" value="C:endoplasmic reticulum"/>
    <property type="evidence" value="ECO:0007669"/>
    <property type="project" value="UniProtKB-SubCell"/>
</dbReference>
<keyword evidence="7" id="KW-0256">Endoplasmic reticulum</keyword>
<dbReference type="EMBL" id="SGJD01005956">
    <property type="protein sequence ID" value="KAB0390113.1"/>
    <property type="molecule type" value="Genomic_DNA"/>
</dbReference>
<evidence type="ECO:0000313" key="16">
    <source>
        <dbReference type="EMBL" id="KAB0390113.1"/>
    </source>
</evidence>
<keyword evidence="8" id="KW-0770">Synapse</keyword>
<evidence type="ECO:0000256" key="14">
    <source>
        <dbReference type="ARBA" id="ARBA00037798"/>
    </source>
</evidence>
<evidence type="ECO:0000256" key="7">
    <source>
        <dbReference type="ARBA" id="ARBA00022824"/>
    </source>
</evidence>
<dbReference type="GO" id="GO:0010008">
    <property type="term" value="C:endosome membrane"/>
    <property type="evidence" value="ECO:0007669"/>
    <property type="project" value="UniProtKB-SubCell"/>
</dbReference>
<evidence type="ECO:0000256" key="2">
    <source>
        <dbReference type="ARBA" id="ARBA00004125"/>
    </source>
</evidence>
<dbReference type="PANTHER" id="PTHR16294">
    <property type="entry name" value="DYSTROBREVIN BINDING PROTEIN 1 DYSBINDIN"/>
    <property type="match status" value="1"/>
</dbReference>
<name>A0A643BQE3_BALPH</name>
<evidence type="ECO:0000313" key="17">
    <source>
        <dbReference type="Proteomes" id="UP000437017"/>
    </source>
</evidence>
<keyword evidence="9" id="KW-0175">Coiled coil</keyword>
<comment type="similarity">
    <text evidence="4">Belongs to the dysbindin family.</text>
</comment>
<keyword evidence="10" id="KW-0472">Membrane</keyword>
<dbReference type="AlphaFoldDB" id="A0A643BQE3"/>
<dbReference type="Pfam" id="PF04440">
    <property type="entry name" value="Dysbindin"/>
    <property type="match status" value="1"/>
</dbReference>
<dbReference type="GO" id="GO:0060155">
    <property type="term" value="P:platelet dense granule organization"/>
    <property type="evidence" value="ECO:0007669"/>
    <property type="project" value="TreeGrafter"/>
</dbReference>
<dbReference type="GO" id="GO:0031083">
    <property type="term" value="C:BLOC-1 complex"/>
    <property type="evidence" value="ECO:0007669"/>
    <property type="project" value="TreeGrafter"/>
</dbReference>
<gene>
    <name evidence="16" type="ORF">E2I00_012295</name>
</gene>
<evidence type="ECO:0000256" key="15">
    <source>
        <dbReference type="ARBA" id="ARBA00037838"/>
    </source>
</evidence>
<evidence type="ECO:0000256" key="10">
    <source>
        <dbReference type="ARBA" id="ARBA00023136"/>
    </source>
</evidence>
<evidence type="ECO:0000256" key="8">
    <source>
        <dbReference type="ARBA" id="ARBA00023018"/>
    </source>
</evidence>
<evidence type="ECO:0000256" key="4">
    <source>
        <dbReference type="ARBA" id="ARBA00008686"/>
    </source>
</evidence>
<evidence type="ECO:0000256" key="11">
    <source>
        <dbReference type="ARBA" id="ARBA00023242"/>
    </source>
</evidence>
<organism evidence="16 17">
    <name type="scientific">Balaenoptera physalus</name>
    <name type="common">Fin whale</name>
    <name type="synonym">Balaena physalus</name>
    <dbReference type="NCBI Taxonomy" id="9770"/>
    <lineage>
        <taxon>Eukaryota</taxon>
        <taxon>Metazoa</taxon>
        <taxon>Chordata</taxon>
        <taxon>Craniata</taxon>
        <taxon>Vertebrata</taxon>
        <taxon>Euteleostomi</taxon>
        <taxon>Mammalia</taxon>
        <taxon>Eutheria</taxon>
        <taxon>Laurasiatheria</taxon>
        <taxon>Artiodactyla</taxon>
        <taxon>Whippomorpha</taxon>
        <taxon>Cetacea</taxon>
        <taxon>Mysticeti</taxon>
        <taxon>Balaenopteridae</taxon>
        <taxon>Balaenoptera</taxon>
    </lineage>
</organism>
<accession>A0A643BQE3</accession>
<evidence type="ECO:0000256" key="5">
    <source>
        <dbReference type="ARBA" id="ARBA00022490"/>
    </source>
</evidence>
<dbReference type="PANTHER" id="PTHR16294:SF5">
    <property type="entry name" value="DYSBINDIN"/>
    <property type="match status" value="1"/>
</dbReference>
<comment type="caution">
    <text evidence="16">The sequence shown here is derived from an EMBL/GenBank/DDBJ whole genome shotgun (WGS) entry which is preliminary data.</text>
</comment>
<evidence type="ECO:0000256" key="12">
    <source>
        <dbReference type="ARBA" id="ARBA00023329"/>
    </source>
</evidence>
<comment type="subcellular location">
    <subcellularLocation>
        <location evidence="15">Cytoplasmic vesicle</location>
        <location evidence="15">Secretory vesicle</location>
        <location evidence="15">Synaptic vesicle membrane</location>
        <topology evidence="15">Peripheral membrane protein</topology>
        <orientation evidence="15">Cytoplasmic side</orientation>
    </subcellularLocation>
    <subcellularLocation>
        <location evidence="3">Endoplasmic reticulum</location>
    </subcellularLocation>
    <subcellularLocation>
        <location evidence="2">Endosome membrane</location>
        <topology evidence="2">Peripheral membrane protein</topology>
        <orientation evidence="2">Cytoplasmic side</orientation>
    </subcellularLocation>
    <subcellularLocation>
        <location evidence="14">Melanosome membrane</location>
        <topology evidence="14">Peripheral membrane protein</topology>
        <orientation evidence="14">Cytoplasmic side</orientation>
    </subcellularLocation>
    <subcellularLocation>
        <location evidence="1">Nucleus</location>
    </subcellularLocation>
    <subcellularLocation>
        <location evidence="13">Postsynaptic density</location>
    </subcellularLocation>
</comment>
<keyword evidence="11" id="KW-0539">Nucleus</keyword>
<dbReference type="Proteomes" id="UP000437017">
    <property type="component" value="Unassembled WGS sequence"/>
</dbReference>